<dbReference type="AlphaFoldDB" id="A0A7X2D2P0"/>
<evidence type="ECO:0000256" key="19">
    <source>
        <dbReference type="ARBA" id="ARBA00023136"/>
    </source>
</evidence>
<dbReference type="GO" id="GO:0046677">
    <property type="term" value="P:response to antibiotic"/>
    <property type="evidence" value="ECO:0007669"/>
    <property type="project" value="UniProtKB-KW"/>
</dbReference>
<keyword evidence="9" id="KW-0121">Carboxypeptidase</keyword>
<evidence type="ECO:0000256" key="3">
    <source>
        <dbReference type="ARBA" id="ARBA00007090"/>
    </source>
</evidence>
<feature type="region of interest" description="Disordered" evidence="27">
    <location>
        <begin position="832"/>
        <end position="892"/>
    </location>
</feature>
<evidence type="ECO:0000256" key="6">
    <source>
        <dbReference type="ARBA" id="ARBA00018638"/>
    </source>
</evidence>
<evidence type="ECO:0000256" key="23">
    <source>
        <dbReference type="ARBA" id="ARBA00034000"/>
    </source>
</evidence>
<reference evidence="31 32" key="1">
    <citation type="submission" date="2019-10" db="EMBL/GenBank/DDBJ databases">
        <title>Draft whole-genome sequence of the purple nonsulfur photosynthetic bacterium Roseospira navarrensis DSM 15114.</title>
        <authorList>
            <person name="Kyndt J.A."/>
            <person name="Meyer T.E."/>
        </authorList>
    </citation>
    <scope>NUCLEOTIDE SEQUENCE [LARGE SCALE GENOMIC DNA]</scope>
    <source>
        <strain evidence="31 32">DSM 15114</strain>
    </source>
</reference>
<keyword evidence="32" id="KW-1185">Reference proteome</keyword>
<keyword evidence="18" id="KW-1133">Transmembrane helix</keyword>
<evidence type="ECO:0000259" key="29">
    <source>
        <dbReference type="Pfam" id="PF00912"/>
    </source>
</evidence>
<dbReference type="SUPFAM" id="SSF53955">
    <property type="entry name" value="Lysozyme-like"/>
    <property type="match status" value="1"/>
</dbReference>
<evidence type="ECO:0000256" key="4">
    <source>
        <dbReference type="ARBA" id="ARBA00007739"/>
    </source>
</evidence>
<comment type="subcellular location">
    <subcellularLocation>
        <location evidence="1">Cell inner membrane</location>
        <topology evidence="1">Single-pass type II membrane protein</topology>
    </subcellularLocation>
</comment>
<evidence type="ECO:0000256" key="16">
    <source>
        <dbReference type="ARBA" id="ARBA00022968"/>
    </source>
</evidence>
<sequence length="892" mass="95931">MLKVFRLFLSTAIVLGLVGLASVGYVFYHFSQDLPAYGHLKEYEPPITTRVYANDGRLMAEYAIEKRVYLPIEAIPERVTNAFLSAEDKSFYSHPGIDVQGLIRAIITNVQNLNTDRRPVGASTITQQVAKNFLLTNEVSIERKIKEALLAFRIEQAFSKDHILELYLNEIYLGFRSYGVAAAALNYFNKSVDELTIGEAAFLAGLPKAPNNYHPIRRPDAAIERRNYVIGRMLEDGHITPAQAEAARAEEIILRNRDETQTVYGAGFFSEEIRRTLAARYGEDALYQGGLAVRSTLDPDLQKIAGRVLRKGLIAYDRRHGWRGPVTTLPVETGWAEALADLERPAGAPDDWRLALVLRVEPRTVTLGFGTGTQGSMALETMTWARPWREDQRVGPEPNSADDVVSVGDVILVEAVGGEDGEEAEEGEEGQADPNTFALRQIPNVEGALVALDPHTGRVLAMMGGFSAERSEFNRATQALRQPGSAFKPFVYLAALENGYTPASIILDAPFVYDQGPGLAKWKPKNYSNKFYGPSTLRMGIEKSRNLMTVRLAQAVGMEEVADITERFGINDDMPQYLAASLGSIETTVLRLTTAYAMIVNGGHRIDPTLIDRIQDRHGETIYRHDGRPCLDCQTVGWSGQGVPRLQDARPQILDPLTAYQMVSILEGVVQRGTGVRVGRIVQKPVAGKTGTSNDSFDTWFVGFSPDLAVGVFVGFDEPRTLGSREQGALTAGPIFAEFMKAALEDVPARPFRVPPGIEFVTIDRVSGQRSSGGEGTITEAFKPGEGPASDPTVLDGTGSLAGYGGDYPGGYGGGYGVPSAAGVGVVPSPGAVNLGSGSQSQGQPGQQGAGQPSSGQPYPGQPSGASSGQVGAAPPPRPSGGGAAPQAGGLY</sequence>
<dbReference type="InterPro" id="IPR001264">
    <property type="entry name" value="Glyco_trans_51"/>
</dbReference>
<evidence type="ECO:0000256" key="24">
    <source>
        <dbReference type="ARBA" id="ARBA00044770"/>
    </source>
</evidence>
<evidence type="ECO:0000256" key="14">
    <source>
        <dbReference type="ARBA" id="ARBA00022801"/>
    </source>
</evidence>
<dbReference type="PANTHER" id="PTHR32282:SF27">
    <property type="entry name" value="PENICILLIN-BINDING PROTEIN 1A"/>
    <property type="match status" value="1"/>
</dbReference>
<dbReference type="InterPro" id="IPR036950">
    <property type="entry name" value="PBP_transglycosylase"/>
</dbReference>
<keyword evidence="7" id="KW-1003">Cell membrane</keyword>
<proteinExistence type="inferred from homology"/>
<dbReference type="InterPro" id="IPR031376">
    <property type="entry name" value="PCB_OB"/>
</dbReference>
<keyword evidence="15" id="KW-0133">Cell shape</keyword>
<name>A0A7X2D2P0_9PROT</name>
<evidence type="ECO:0000313" key="31">
    <source>
        <dbReference type="EMBL" id="MQX36474.1"/>
    </source>
</evidence>
<comment type="pathway">
    <text evidence="26">Glycan biosynthesis.</text>
</comment>
<feature type="region of interest" description="Disordered" evidence="27">
    <location>
        <begin position="766"/>
        <end position="798"/>
    </location>
</feature>
<feature type="domain" description="Penicillin-binding protein transpeptidase" evidence="28">
    <location>
        <begin position="447"/>
        <end position="741"/>
    </location>
</feature>
<keyword evidence="17" id="KW-0573">Peptidoglycan synthesis</keyword>
<dbReference type="GO" id="GO:0005886">
    <property type="term" value="C:plasma membrane"/>
    <property type="evidence" value="ECO:0007669"/>
    <property type="project" value="UniProtKB-SubCell"/>
</dbReference>
<comment type="catalytic activity">
    <reaction evidence="25">
        <text>[GlcNAc-(1-&gt;4)-Mur2Ac(oyl-L-Ala-gamma-D-Glu-L-Lys-D-Ala-D-Ala)](n)-di-trans,octa-cis-undecaprenyl diphosphate + beta-D-GlcNAc-(1-&gt;4)-Mur2Ac(oyl-L-Ala-gamma-D-Glu-L-Lys-D-Ala-D-Ala)-di-trans,octa-cis-undecaprenyl diphosphate = [GlcNAc-(1-&gt;4)-Mur2Ac(oyl-L-Ala-gamma-D-Glu-L-Lys-D-Ala-D-Ala)](n+1)-di-trans,octa-cis-undecaprenyl diphosphate + di-trans,octa-cis-undecaprenyl diphosphate + H(+)</text>
        <dbReference type="Rhea" id="RHEA:23708"/>
        <dbReference type="Rhea" id="RHEA-COMP:9602"/>
        <dbReference type="Rhea" id="RHEA-COMP:9603"/>
        <dbReference type="ChEBI" id="CHEBI:15378"/>
        <dbReference type="ChEBI" id="CHEBI:58405"/>
        <dbReference type="ChEBI" id="CHEBI:60033"/>
        <dbReference type="ChEBI" id="CHEBI:78435"/>
        <dbReference type="EC" id="2.4.99.28"/>
    </reaction>
</comment>
<evidence type="ECO:0000259" key="30">
    <source>
        <dbReference type="Pfam" id="PF17092"/>
    </source>
</evidence>
<evidence type="ECO:0000313" key="32">
    <source>
        <dbReference type="Proteomes" id="UP000434582"/>
    </source>
</evidence>
<keyword evidence="8" id="KW-0997">Cell inner membrane</keyword>
<dbReference type="RefSeq" id="WP_153343012.1">
    <property type="nucleotide sequence ID" value="NZ_WIVE01000020.1"/>
</dbReference>
<keyword evidence="19" id="KW-0472">Membrane</keyword>
<dbReference type="Proteomes" id="UP000434582">
    <property type="component" value="Unassembled WGS sequence"/>
</dbReference>
<dbReference type="InterPro" id="IPR050396">
    <property type="entry name" value="Glycosyltr_51/Transpeptidase"/>
</dbReference>
<dbReference type="FunFam" id="1.10.3810.10:FF:000003">
    <property type="entry name" value="Penicillin-binding protein 1a"/>
    <property type="match status" value="1"/>
</dbReference>
<evidence type="ECO:0000256" key="9">
    <source>
        <dbReference type="ARBA" id="ARBA00022645"/>
    </source>
</evidence>
<evidence type="ECO:0000256" key="7">
    <source>
        <dbReference type="ARBA" id="ARBA00022475"/>
    </source>
</evidence>
<dbReference type="Pfam" id="PF00912">
    <property type="entry name" value="Transgly"/>
    <property type="match status" value="1"/>
</dbReference>
<dbReference type="InterPro" id="IPR012340">
    <property type="entry name" value="NA-bd_OB-fold"/>
</dbReference>
<dbReference type="OrthoDB" id="9766909at2"/>
<dbReference type="GO" id="GO:0030288">
    <property type="term" value="C:outer membrane-bounded periplasmic space"/>
    <property type="evidence" value="ECO:0007669"/>
    <property type="project" value="TreeGrafter"/>
</dbReference>
<comment type="similarity">
    <text evidence="3">In the C-terminal section; belongs to the transpeptidase family.</text>
</comment>
<keyword evidence="20" id="KW-0046">Antibiotic resistance</keyword>
<dbReference type="SUPFAM" id="SSF56601">
    <property type="entry name" value="beta-lactamase/transpeptidase-like"/>
    <property type="match status" value="1"/>
</dbReference>
<evidence type="ECO:0000256" key="17">
    <source>
        <dbReference type="ARBA" id="ARBA00022984"/>
    </source>
</evidence>
<evidence type="ECO:0000256" key="8">
    <source>
        <dbReference type="ARBA" id="ARBA00022519"/>
    </source>
</evidence>
<organism evidence="31 32">
    <name type="scientific">Roseospira navarrensis</name>
    <dbReference type="NCBI Taxonomy" id="140058"/>
    <lineage>
        <taxon>Bacteria</taxon>
        <taxon>Pseudomonadati</taxon>
        <taxon>Pseudomonadota</taxon>
        <taxon>Alphaproteobacteria</taxon>
        <taxon>Rhodospirillales</taxon>
        <taxon>Rhodospirillaceae</taxon>
        <taxon>Roseospira</taxon>
    </lineage>
</organism>
<keyword evidence="21" id="KW-0511">Multifunctional enzyme</keyword>
<gene>
    <name evidence="31" type="ORF">GHC57_08090</name>
</gene>
<evidence type="ECO:0000256" key="25">
    <source>
        <dbReference type="ARBA" id="ARBA00049902"/>
    </source>
</evidence>
<evidence type="ECO:0000259" key="28">
    <source>
        <dbReference type="Pfam" id="PF00905"/>
    </source>
</evidence>
<evidence type="ECO:0000256" key="5">
    <source>
        <dbReference type="ARBA" id="ARBA00012448"/>
    </source>
</evidence>
<dbReference type="Gene3D" id="1.10.3810.10">
    <property type="entry name" value="Biosynthetic peptidoglycan transglycosylase-like"/>
    <property type="match status" value="1"/>
</dbReference>
<dbReference type="Pfam" id="PF00905">
    <property type="entry name" value="Transpeptidase"/>
    <property type="match status" value="1"/>
</dbReference>
<evidence type="ECO:0000256" key="10">
    <source>
        <dbReference type="ARBA" id="ARBA00022670"/>
    </source>
</evidence>
<keyword evidence="22" id="KW-0961">Cell wall biogenesis/degradation</keyword>
<evidence type="ECO:0000256" key="1">
    <source>
        <dbReference type="ARBA" id="ARBA00004249"/>
    </source>
</evidence>
<evidence type="ECO:0000256" key="12">
    <source>
        <dbReference type="ARBA" id="ARBA00022679"/>
    </source>
</evidence>
<dbReference type="NCBIfam" id="TIGR02074">
    <property type="entry name" value="PBP_1a_fam"/>
    <property type="match status" value="1"/>
</dbReference>
<dbReference type="GO" id="GO:0008658">
    <property type="term" value="F:penicillin binding"/>
    <property type="evidence" value="ECO:0007669"/>
    <property type="project" value="InterPro"/>
</dbReference>
<dbReference type="EC" id="2.4.99.28" evidence="24"/>
<comment type="pathway">
    <text evidence="2">Cell wall biogenesis; peptidoglycan biosynthesis.</text>
</comment>
<comment type="caution">
    <text evidence="31">The sequence shown here is derived from an EMBL/GenBank/DDBJ whole genome shotgun (WGS) entry which is preliminary data.</text>
</comment>
<accession>A0A7X2D2P0</accession>
<comment type="catalytic activity">
    <reaction evidence="23">
        <text>Preferential cleavage: (Ac)2-L-Lys-D-Ala-|-D-Ala. Also transpeptidation of peptidyl-alanyl moieties that are N-acyl substituents of D-alanine.</text>
        <dbReference type="EC" id="3.4.16.4"/>
    </reaction>
</comment>
<evidence type="ECO:0000256" key="26">
    <source>
        <dbReference type="ARBA" id="ARBA00060592"/>
    </source>
</evidence>
<dbReference type="GO" id="GO:0071555">
    <property type="term" value="P:cell wall organization"/>
    <property type="evidence" value="ECO:0007669"/>
    <property type="project" value="UniProtKB-KW"/>
</dbReference>
<dbReference type="Gene3D" id="3.40.710.10">
    <property type="entry name" value="DD-peptidase/beta-lactamase superfamily"/>
    <property type="match status" value="1"/>
</dbReference>
<dbReference type="Pfam" id="PF17092">
    <property type="entry name" value="PCB_OB"/>
    <property type="match status" value="1"/>
</dbReference>
<comment type="similarity">
    <text evidence="4">In the N-terminal section; belongs to the glycosyltransferase 51 family.</text>
</comment>
<dbReference type="InterPro" id="IPR001460">
    <property type="entry name" value="PCN-bd_Tpept"/>
</dbReference>
<evidence type="ECO:0000256" key="27">
    <source>
        <dbReference type="SAM" id="MobiDB-lite"/>
    </source>
</evidence>
<dbReference type="GO" id="GO:0009002">
    <property type="term" value="F:serine-type D-Ala-D-Ala carboxypeptidase activity"/>
    <property type="evidence" value="ECO:0007669"/>
    <property type="project" value="UniProtKB-EC"/>
</dbReference>
<dbReference type="EC" id="3.4.16.4" evidence="5"/>
<evidence type="ECO:0000256" key="2">
    <source>
        <dbReference type="ARBA" id="ARBA00004752"/>
    </source>
</evidence>
<dbReference type="GO" id="GO:0008360">
    <property type="term" value="P:regulation of cell shape"/>
    <property type="evidence" value="ECO:0007669"/>
    <property type="project" value="UniProtKB-KW"/>
</dbReference>
<dbReference type="PANTHER" id="PTHR32282">
    <property type="entry name" value="BINDING PROTEIN TRANSPEPTIDASE, PUTATIVE-RELATED"/>
    <property type="match status" value="1"/>
</dbReference>
<keyword evidence="14" id="KW-0378">Hydrolase</keyword>
<dbReference type="GO" id="GO:0006508">
    <property type="term" value="P:proteolysis"/>
    <property type="evidence" value="ECO:0007669"/>
    <property type="project" value="UniProtKB-KW"/>
</dbReference>
<keyword evidence="13" id="KW-0812">Transmembrane</keyword>
<keyword evidence="11" id="KW-0328">Glycosyltransferase</keyword>
<dbReference type="Gene3D" id="2.40.50.140">
    <property type="entry name" value="Nucleic acid-binding proteins"/>
    <property type="match status" value="1"/>
</dbReference>
<dbReference type="GO" id="GO:0008955">
    <property type="term" value="F:peptidoglycan glycosyltransferase activity"/>
    <property type="evidence" value="ECO:0007669"/>
    <property type="project" value="UniProtKB-EC"/>
</dbReference>
<protein>
    <recommendedName>
        <fullName evidence="6">Penicillin-binding protein 1A</fullName>
        <ecNumber evidence="24">2.4.99.28</ecNumber>
        <ecNumber evidence="5">3.4.16.4</ecNumber>
    </recommendedName>
</protein>
<evidence type="ECO:0000256" key="22">
    <source>
        <dbReference type="ARBA" id="ARBA00023316"/>
    </source>
</evidence>
<dbReference type="InterPro" id="IPR023346">
    <property type="entry name" value="Lysozyme-like_dom_sf"/>
</dbReference>
<keyword evidence="12" id="KW-0808">Transferase</keyword>
<dbReference type="GO" id="GO:0009252">
    <property type="term" value="P:peptidoglycan biosynthetic process"/>
    <property type="evidence" value="ECO:0007669"/>
    <property type="project" value="UniProtKB-UniPathway"/>
</dbReference>
<evidence type="ECO:0000256" key="18">
    <source>
        <dbReference type="ARBA" id="ARBA00022989"/>
    </source>
</evidence>
<evidence type="ECO:0000256" key="15">
    <source>
        <dbReference type="ARBA" id="ARBA00022960"/>
    </source>
</evidence>
<evidence type="ECO:0000256" key="21">
    <source>
        <dbReference type="ARBA" id="ARBA00023268"/>
    </source>
</evidence>
<keyword evidence="10" id="KW-0645">Protease</keyword>
<evidence type="ECO:0000256" key="20">
    <source>
        <dbReference type="ARBA" id="ARBA00023251"/>
    </source>
</evidence>
<dbReference type="EMBL" id="WIVE01000020">
    <property type="protein sequence ID" value="MQX36474.1"/>
    <property type="molecule type" value="Genomic_DNA"/>
</dbReference>
<keyword evidence="16" id="KW-0735">Signal-anchor</keyword>
<dbReference type="InterPro" id="IPR012338">
    <property type="entry name" value="Beta-lactam/transpept-like"/>
</dbReference>
<feature type="domain" description="Glycosyl transferase family 51" evidence="29">
    <location>
        <begin position="56"/>
        <end position="233"/>
    </location>
</feature>
<dbReference type="UniPathway" id="UPA00219"/>
<feature type="compositionally biased region" description="Low complexity" evidence="27">
    <location>
        <begin position="832"/>
        <end position="873"/>
    </location>
</feature>
<evidence type="ECO:0000256" key="13">
    <source>
        <dbReference type="ARBA" id="ARBA00022692"/>
    </source>
</evidence>
<evidence type="ECO:0000256" key="11">
    <source>
        <dbReference type="ARBA" id="ARBA00022676"/>
    </source>
</evidence>
<feature type="domain" description="Penicillin-binding protein OB-like" evidence="30">
    <location>
        <begin position="322"/>
        <end position="445"/>
    </location>
</feature>